<dbReference type="EMBL" id="JARAYU010000001">
    <property type="protein sequence ID" value="MDX3698439.1"/>
    <property type="molecule type" value="Genomic_DNA"/>
</dbReference>
<keyword evidence="2" id="KW-1185">Reference proteome</keyword>
<evidence type="ECO:0000313" key="2">
    <source>
        <dbReference type="Proteomes" id="UP001271274"/>
    </source>
</evidence>
<organism evidence="1 2">
    <name type="scientific">Streptomyces europaeiscabiei</name>
    <dbReference type="NCBI Taxonomy" id="146819"/>
    <lineage>
        <taxon>Bacteria</taxon>
        <taxon>Bacillati</taxon>
        <taxon>Actinomycetota</taxon>
        <taxon>Actinomycetes</taxon>
        <taxon>Kitasatosporales</taxon>
        <taxon>Streptomycetaceae</taxon>
        <taxon>Streptomyces</taxon>
    </lineage>
</organism>
<dbReference type="Proteomes" id="UP001271274">
    <property type="component" value="Unassembled WGS sequence"/>
</dbReference>
<accession>A0ABU4N651</accession>
<sequence>MARNHANNGRIYRAVITTTHLDGSHRSTRVRGPYDSPSPAKAWITRAKNDAKASLGKYRDPDFAHTAEGHIESAEVIWMKEGSA</sequence>
<gene>
    <name evidence="1" type="ORF">PV662_01445</name>
</gene>
<evidence type="ECO:0000313" key="1">
    <source>
        <dbReference type="EMBL" id="MDX3698439.1"/>
    </source>
</evidence>
<name>A0ABU4N651_9ACTN</name>
<protein>
    <recommendedName>
        <fullName evidence="3">Integrase</fullName>
    </recommendedName>
</protein>
<evidence type="ECO:0008006" key="3">
    <source>
        <dbReference type="Google" id="ProtNLM"/>
    </source>
</evidence>
<proteinExistence type="predicted"/>
<comment type="caution">
    <text evidence="1">The sequence shown here is derived from an EMBL/GenBank/DDBJ whole genome shotgun (WGS) entry which is preliminary data.</text>
</comment>
<dbReference type="RefSeq" id="WP_319061404.1">
    <property type="nucleotide sequence ID" value="NZ_JARAYT010000001.1"/>
</dbReference>
<reference evidence="1 2" key="1">
    <citation type="journal article" date="2023" name="Microb. Genom.">
        <title>Mesoterricola silvestris gen. nov., sp. nov., Mesoterricola sediminis sp. nov., Geothrix oryzae sp. nov., Geothrix edaphica sp. nov., Geothrix rubra sp. nov., and Geothrix limicola sp. nov., six novel members of Acidobacteriota isolated from soils.</title>
        <authorList>
            <person name="Weisberg A.J."/>
            <person name="Pearce E."/>
            <person name="Kramer C.G."/>
            <person name="Chang J.H."/>
            <person name="Clarke C.R."/>
        </authorList>
    </citation>
    <scope>NUCLEOTIDE SEQUENCE [LARGE SCALE GENOMIC DNA]</scope>
    <source>
        <strain evidence="1 2">ID09-01A</strain>
    </source>
</reference>